<evidence type="ECO:0000313" key="2">
    <source>
        <dbReference type="Proteomes" id="UP001246858"/>
    </source>
</evidence>
<keyword evidence="2" id="KW-1185">Reference proteome</keyword>
<organism evidence="1 2">
    <name type="scientific">Pedobacter africanus</name>
    <dbReference type="NCBI Taxonomy" id="151894"/>
    <lineage>
        <taxon>Bacteria</taxon>
        <taxon>Pseudomonadati</taxon>
        <taxon>Bacteroidota</taxon>
        <taxon>Sphingobacteriia</taxon>
        <taxon>Sphingobacteriales</taxon>
        <taxon>Sphingobacteriaceae</taxon>
        <taxon>Pedobacter</taxon>
    </lineage>
</organism>
<name>A0ACC6KW97_9SPHI</name>
<gene>
    <name evidence="1" type="ORF">J2X78_002081</name>
</gene>
<comment type="caution">
    <text evidence="1">The sequence shown here is derived from an EMBL/GenBank/DDBJ whole genome shotgun (WGS) entry which is preliminary data.</text>
</comment>
<dbReference type="Proteomes" id="UP001246858">
    <property type="component" value="Unassembled WGS sequence"/>
</dbReference>
<protein>
    <submittedName>
        <fullName evidence="1">Uncharacterized protein</fullName>
    </submittedName>
</protein>
<accession>A0ACC6KW97</accession>
<proteinExistence type="predicted"/>
<evidence type="ECO:0000313" key="1">
    <source>
        <dbReference type="EMBL" id="MDR6783516.1"/>
    </source>
</evidence>
<reference evidence="1" key="1">
    <citation type="submission" date="2023-07" db="EMBL/GenBank/DDBJ databases">
        <title>Sorghum-associated microbial communities from plants grown in Nebraska, USA.</title>
        <authorList>
            <person name="Schachtman D."/>
        </authorList>
    </citation>
    <scope>NUCLEOTIDE SEQUENCE</scope>
    <source>
        <strain evidence="1">2697</strain>
    </source>
</reference>
<sequence length="372" mass="41445">MTRQEAEKLIAKYTEGNVTPEEKQLVEYHFNKHLTNSDILLNNSLLKKDNKEIWRSLAVHIAGTKPRPYRLWIRMAGVAAVIAIVLGVWFFSSDTGILKQIRNNVVVQDIPPGKNTATLMLDNGKTINLSGAQTGLVIDDSSLRYNDGSVLKVGRDSVQTLKAATPAGGTYQITLQDGTRVWLNAASYISAPSTFSGLKNREVEIVGEAYFEVAHNAKKPFRVKTRGQVIEVLGTKFNINAYEDELATRTTLLEGAVKVSTSGMAAPKTEVRLKPGQQTTLQNNLLTASDADMEEAFAWKNGYFMLNNESLESIMRKLSRWYDIEVEYRGKIPKRQFGGEISRNTNLLEVLKVLELAKVHFTVEGKKIIVTP</sequence>
<dbReference type="EMBL" id="JAVDTF010000002">
    <property type="protein sequence ID" value="MDR6783516.1"/>
    <property type="molecule type" value="Genomic_DNA"/>
</dbReference>